<dbReference type="KEGG" id="mpp:MICPUCDRAFT_49626"/>
<evidence type="ECO:0000259" key="2">
    <source>
        <dbReference type="Pfam" id="PF01764"/>
    </source>
</evidence>
<dbReference type="Gene3D" id="3.40.50.1820">
    <property type="entry name" value="alpha/beta hydrolase"/>
    <property type="match status" value="1"/>
</dbReference>
<dbReference type="EMBL" id="GG663740">
    <property type="protein sequence ID" value="EEH56695.1"/>
    <property type="molecule type" value="Genomic_DNA"/>
</dbReference>
<dbReference type="OMA" id="ETDINGW"/>
<dbReference type="CDD" id="cd00519">
    <property type="entry name" value="Lipase_3"/>
    <property type="match status" value="1"/>
</dbReference>
<feature type="domain" description="Fungal lipase-type" evidence="2">
    <location>
        <begin position="102"/>
        <end position="240"/>
    </location>
</feature>
<dbReference type="InterPro" id="IPR051218">
    <property type="entry name" value="Sec_MonoDiacylglyc_Lipase"/>
</dbReference>
<dbReference type="AlphaFoldDB" id="C1MUV2"/>
<dbReference type="GeneID" id="9684698"/>
<protein>
    <submittedName>
        <fullName evidence="3">Predicted protein</fullName>
    </submittedName>
</protein>
<feature type="signal peptide" evidence="1">
    <location>
        <begin position="1"/>
        <end position="22"/>
    </location>
</feature>
<accession>C1MUV2</accession>
<dbReference type="PANTHER" id="PTHR45856:SF11">
    <property type="entry name" value="FUNGAL LIPASE-LIKE DOMAIN-CONTAINING PROTEIN"/>
    <property type="match status" value="1"/>
</dbReference>
<dbReference type="SUPFAM" id="SSF53474">
    <property type="entry name" value="alpha/beta-Hydrolases"/>
    <property type="match status" value="1"/>
</dbReference>
<proteinExistence type="predicted"/>
<dbReference type="Pfam" id="PF01764">
    <property type="entry name" value="Lipase_3"/>
    <property type="match status" value="1"/>
</dbReference>
<reference evidence="3 4" key="1">
    <citation type="journal article" date="2009" name="Science">
        <title>Green evolution and dynamic adaptations revealed by genomes of the marine picoeukaryotes Micromonas.</title>
        <authorList>
            <person name="Worden A.Z."/>
            <person name="Lee J.H."/>
            <person name="Mock T."/>
            <person name="Rouze P."/>
            <person name="Simmons M.P."/>
            <person name="Aerts A.L."/>
            <person name="Allen A.E."/>
            <person name="Cuvelier M.L."/>
            <person name="Derelle E."/>
            <person name="Everett M.V."/>
            <person name="Foulon E."/>
            <person name="Grimwood J."/>
            <person name="Gundlach H."/>
            <person name="Henrissat B."/>
            <person name="Napoli C."/>
            <person name="McDonald S.M."/>
            <person name="Parker M.S."/>
            <person name="Rombauts S."/>
            <person name="Salamov A."/>
            <person name="Von Dassow P."/>
            <person name="Badger J.H."/>
            <person name="Coutinho P.M."/>
            <person name="Demir E."/>
            <person name="Dubchak I."/>
            <person name="Gentemann C."/>
            <person name="Eikrem W."/>
            <person name="Gready J.E."/>
            <person name="John U."/>
            <person name="Lanier W."/>
            <person name="Lindquist E.A."/>
            <person name="Lucas S."/>
            <person name="Mayer K.F."/>
            <person name="Moreau H."/>
            <person name="Not F."/>
            <person name="Otillar R."/>
            <person name="Panaud O."/>
            <person name="Pangilinan J."/>
            <person name="Paulsen I."/>
            <person name="Piegu B."/>
            <person name="Poliakov A."/>
            <person name="Robbens S."/>
            <person name="Schmutz J."/>
            <person name="Toulza E."/>
            <person name="Wyss T."/>
            <person name="Zelensky A."/>
            <person name="Zhou K."/>
            <person name="Armbrust E.V."/>
            <person name="Bhattacharya D."/>
            <person name="Goodenough U.W."/>
            <person name="Van de Peer Y."/>
            <person name="Grigoriev I.V."/>
        </authorList>
    </citation>
    <scope>NUCLEOTIDE SEQUENCE [LARGE SCALE GENOMIC DNA]</scope>
    <source>
        <strain evidence="3 4">CCMP1545</strain>
    </source>
</reference>
<evidence type="ECO:0000313" key="4">
    <source>
        <dbReference type="Proteomes" id="UP000001876"/>
    </source>
</evidence>
<gene>
    <name evidence="3" type="ORF">MICPUCDRAFT_49626</name>
</gene>
<dbReference type="Proteomes" id="UP000001876">
    <property type="component" value="Unassembled WGS sequence"/>
</dbReference>
<dbReference type="GO" id="GO:0006629">
    <property type="term" value="P:lipid metabolic process"/>
    <property type="evidence" value="ECO:0007669"/>
    <property type="project" value="InterPro"/>
</dbReference>
<sequence length="317" mass="35021">MVFTLNLGTLALFVTTLVGTSARNFFSTPARGQDSSFSLEEGRMMVTYAAASYCSPDVLRNWTCERCSDSVAGFVPKTVVTDEDWDLQAVVGYSPQLSSALVIFRGTKGSSWENWIHNLMTTKSQVRHPGMPKDATVHDGFWRSWTRSNLQNRTSVALDALFEERGVLPVVVVGHSLGGALATLCAADLLTERNLTAVRLYTFGCPRVGNYAFASAMRNTTLDNTRVTHDRDIVPTVPFTHFGFHHLAREVWQRTITTGSKKHPPRLNFTMEITCDGSGEDRRCQDSLCRYVGACTSIEDHLEYLGVPLGGGKGHEC</sequence>
<dbReference type="RefSeq" id="XP_003059563.1">
    <property type="nucleotide sequence ID" value="XM_003059517.1"/>
</dbReference>
<dbReference type="eggNOG" id="KOG4569">
    <property type="taxonomic scope" value="Eukaryota"/>
</dbReference>
<name>C1MUV2_MICPC</name>
<evidence type="ECO:0000313" key="3">
    <source>
        <dbReference type="EMBL" id="EEH56695.1"/>
    </source>
</evidence>
<feature type="chain" id="PRO_5002912157" evidence="1">
    <location>
        <begin position="23"/>
        <end position="317"/>
    </location>
</feature>
<keyword evidence="1" id="KW-0732">Signal</keyword>
<dbReference type="InterPro" id="IPR002921">
    <property type="entry name" value="Fungal_lipase-type"/>
</dbReference>
<keyword evidence="4" id="KW-1185">Reference proteome</keyword>
<organism evidence="4">
    <name type="scientific">Micromonas pusilla (strain CCMP1545)</name>
    <name type="common">Picoplanktonic green alga</name>
    <dbReference type="NCBI Taxonomy" id="564608"/>
    <lineage>
        <taxon>Eukaryota</taxon>
        <taxon>Viridiplantae</taxon>
        <taxon>Chlorophyta</taxon>
        <taxon>Mamiellophyceae</taxon>
        <taxon>Mamiellales</taxon>
        <taxon>Mamiellaceae</taxon>
        <taxon>Micromonas</taxon>
    </lineage>
</organism>
<evidence type="ECO:0000256" key="1">
    <source>
        <dbReference type="SAM" id="SignalP"/>
    </source>
</evidence>
<dbReference type="InterPro" id="IPR029058">
    <property type="entry name" value="AB_hydrolase_fold"/>
</dbReference>
<dbReference type="OrthoDB" id="495609at2759"/>
<dbReference type="PANTHER" id="PTHR45856">
    <property type="entry name" value="ALPHA/BETA-HYDROLASES SUPERFAMILY PROTEIN"/>
    <property type="match status" value="1"/>
</dbReference>